<feature type="compositionally biased region" description="Polar residues" evidence="1">
    <location>
        <begin position="90"/>
        <end position="107"/>
    </location>
</feature>
<organism evidence="2 3">
    <name type="scientific">Rasamsonia emersonii (strain ATCC 16479 / CBS 393.64 / IMI 116815)</name>
    <dbReference type="NCBI Taxonomy" id="1408163"/>
    <lineage>
        <taxon>Eukaryota</taxon>
        <taxon>Fungi</taxon>
        <taxon>Dikarya</taxon>
        <taxon>Ascomycota</taxon>
        <taxon>Pezizomycotina</taxon>
        <taxon>Eurotiomycetes</taxon>
        <taxon>Eurotiomycetidae</taxon>
        <taxon>Eurotiales</taxon>
        <taxon>Trichocomaceae</taxon>
        <taxon>Rasamsonia</taxon>
    </lineage>
</organism>
<protein>
    <submittedName>
        <fullName evidence="2">Uncharacterized protein</fullName>
    </submittedName>
</protein>
<dbReference type="EMBL" id="LASV01000255">
    <property type="protein sequence ID" value="KKA20478.1"/>
    <property type="molecule type" value="Genomic_DNA"/>
</dbReference>
<proteinExistence type="predicted"/>
<accession>A0A0F4YS72</accession>
<dbReference type="Proteomes" id="UP000053958">
    <property type="component" value="Unassembled WGS sequence"/>
</dbReference>
<evidence type="ECO:0000256" key="1">
    <source>
        <dbReference type="SAM" id="MobiDB-lite"/>
    </source>
</evidence>
<evidence type="ECO:0000313" key="2">
    <source>
        <dbReference type="EMBL" id="KKA20478.1"/>
    </source>
</evidence>
<sequence>MTDPTFHRTKQDVRKPESRLSLNHRGRVPATSDVSAMKSIIDTNVDKWKEINERKANLPLPEDPPTASDWESADIKIGDGSGRLEGPVSGENNSSLRWPDTASSSARISGREYKTNTEPGPDVGRQGKDGLSDLPWDARAH</sequence>
<evidence type="ECO:0000313" key="3">
    <source>
        <dbReference type="Proteomes" id="UP000053958"/>
    </source>
</evidence>
<dbReference type="AlphaFoldDB" id="A0A0F4YS72"/>
<feature type="compositionally biased region" description="Basic and acidic residues" evidence="1">
    <location>
        <begin position="125"/>
        <end position="141"/>
    </location>
</feature>
<feature type="region of interest" description="Disordered" evidence="1">
    <location>
        <begin position="55"/>
        <end position="141"/>
    </location>
</feature>
<name>A0A0F4YS72_RASE3</name>
<dbReference type="OrthoDB" id="3913483at2759"/>
<feature type="compositionally biased region" description="Basic and acidic residues" evidence="1">
    <location>
        <begin position="1"/>
        <end position="18"/>
    </location>
</feature>
<feature type="region of interest" description="Disordered" evidence="1">
    <location>
        <begin position="1"/>
        <end position="35"/>
    </location>
</feature>
<reference evidence="2 3" key="1">
    <citation type="submission" date="2015-04" db="EMBL/GenBank/DDBJ databases">
        <authorList>
            <person name="Heijne W.H."/>
            <person name="Fedorova N.D."/>
            <person name="Nierman W.C."/>
            <person name="Vollebregt A.W."/>
            <person name="Zhao Z."/>
            <person name="Wu L."/>
            <person name="Kumar M."/>
            <person name="Stam H."/>
            <person name="van den Berg M.A."/>
            <person name="Pel H.J."/>
        </authorList>
    </citation>
    <scope>NUCLEOTIDE SEQUENCE [LARGE SCALE GENOMIC DNA]</scope>
    <source>
        <strain evidence="2 3">CBS 393.64</strain>
    </source>
</reference>
<dbReference type="GeneID" id="25317841"/>
<keyword evidence="3" id="KW-1185">Reference proteome</keyword>
<gene>
    <name evidence="2" type="ORF">T310_5497</name>
</gene>
<comment type="caution">
    <text evidence="2">The sequence shown here is derived from an EMBL/GenBank/DDBJ whole genome shotgun (WGS) entry which is preliminary data.</text>
</comment>
<dbReference type="RefSeq" id="XP_013327090.1">
    <property type="nucleotide sequence ID" value="XM_013471636.1"/>
</dbReference>